<dbReference type="EMBL" id="KN826282">
    <property type="protein sequence ID" value="KIK79437.1"/>
    <property type="molecule type" value="Genomic_DNA"/>
</dbReference>
<reference evidence="2" key="2">
    <citation type="submission" date="2015-01" db="EMBL/GenBank/DDBJ databases">
        <title>Evolutionary Origins and Diversification of the Mycorrhizal Mutualists.</title>
        <authorList>
            <consortium name="DOE Joint Genome Institute"/>
            <consortium name="Mycorrhizal Genomics Consortium"/>
            <person name="Kohler A."/>
            <person name="Kuo A."/>
            <person name="Nagy L.G."/>
            <person name="Floudas D."/>
            <person name="Copeland A."/>
            <person name="Barry K.W."/>
            <person name="Cichocki N."/>
            <person name="Veneault-Fourrey C."/>
            <person name="LaButti K."/>
            <person name="Lindquist E.A."/>
            <person name="Lipzen A."/>
            <person name="Lundell T."/>
            <person name="Morin E."/>
            <person name="Murat C."/>
            <person name="Riley R."/>
            <person name="Ohm R."/>
            <person name="Sun H."/>
            <person name="Tunlid A."/>
            <person name="Henrissat B."/>
            <person name="Grigoriev I.V."/>
            <person name="Hibbett D.S."/>
            <person name="Martin F."/>
        </authorList>
    </citation>
    <scope>NUCLEOTIDE SEQUENCE [LARGE SCALE GENOMIC DNA]</scope>
    <source>
        <strain evidence="2">Ve08.2h10</strain>
    </source>
</reference>
<name>A0A0D0C993_9AGAM</name>
<organism evidence="1 2">
    <name type="scientific">Paxillus rubicundulus Ve08.2h10</name>
    <dbReference type="NCBI Taxonomy" id="930991"/>
    <lineage>
        <taxon>Eukaryota</taxon>
        <taxon>Fungi</taxon>
        <taxon>Dikarya</taxon>
        <taxon>Basidiomycota</taxon>
        <taxon>Agaricomycotina</taxon>
        <taxon>Agaricomycetes</taxon>
        <taxon>Agaricomycetidae</taxon>
        <taxon>Boletales</taxon>
        <taxon>Paxilineae</taxon>
        <taxon>Paxillaceae</taxon>
        <taxon>Paxillus</taxon>
    </lineage>
</organism>
<dbReference type="HOGENOM" id="CLU_2441498_0_0_1"/>
<evidence type="ECO:0000313" key="2">
    <source>
        <dbReference type="Proteomes" id="UP000054538"/>
    </source>
</evidence>
<evidence type="ECO:0000313" key="1">
    <source>
        <dbReference type="EMBL" id="KIK79437.1"/>
    </source>
</evidence>
<protein>
    <submittedName>
        <fullName evidence="1">Uncharacterized protein</fullName>
    </submittedName>
</protein>
<sequence length="90" mass="10072">MMLCSLVSKDGQVNSLTSPLEIYLPGAPSLPHNGNRSRRGVQEPGDGLQPLCILVGHTNPTRCLASILNNNLYQWIRGWQLYGLEYKGWY</sequence>
<dbReference type="Proteomes" id="UP000054538">
    <property type="component" value="Unassembled WGS sequence"/>
</dbReference>
<accession>A0A0D0C993</accession>
<keyword evidence="2" id="KW-1185">Reference proteome</keyword>
<reference evidence="1 2" key="1">
    <citation type="submission" date="2014-04" db="EMBL/GenBank/DDBJ databases">
        <authorList>
            <consortium name="DOE Joint Genome Institute"/>
            <person name="Kuo A."/>
            <person name="Kohler A."/>
            <person name="Jargeat P."/>
            <person name="Nagy L.G."/>
            <person name="Floudas D."/>
            <person name="Copeland A."/>
            <person name="Barry K.W."/>
            <person name="Cichocki N."/>
            <person name="Veneault-Fourrey C."/>
            <person name="LaButti K."/>
            <person name="Lindquist E.A."/>
            <person name="Lipzen A."/>
            <person name="Lundell T."/>
            <person name="Morin E."/>
            <person name="Murat C."/>
            <person name="Sun H."/>
            <person name="Tunlid A."/>
            <person name="Henrissat B."/>
            <person name="Grigoriev I.V."/>
            <person name="Hibbett D.S."/>
            <person name="Martin F."/>
            <person name="Nordberg H.P."/>
            <person name="Cantor M.N."/>
            <person name="Hua S.X."/>
        </authorList>
    </citation>
    <scope>NUCLEOTIDE SEQUENCE [LARGE SCALE GENOMIC DNA]</scope>
    <source>
        <strain evidence="1 2">Ve08.2h10</strain>
    </source>
</reference>
<proteinExistence type="predicted"/>
<gene>
    <name evidence="1" type="ORF">PAXRUDRAFT_834092</name>
</gene>
<dbReference type="InParanoid" id="A0A0D0C993"/>
<dbReference type="AlphaFoldDB" id="A0A0D0C993"/>